<dbReference type="InterPro" id="IPR041340">
    <property type="entry name" value="PIK3AP1_TIR"/>
</dbReference>
<dbReference type="InterPro" id="IPR036770">
    <property type="entry name" value="Ankyrin_rpt-contain_sf"/>
</dbReference>
<dbReference type="PROSITE" id="PS51376">
    <property type="entry name" value="DBB"/>
    <property type="match status" value="1"/>
</dbReference>
<dbReference type="Pfam" id="PF14545">
    <property type="entry name" value="DBB"/>
    <property type="match status" value="1"/>
</dbReference>
<evidence type="ECO:0000313" key="5">
    <source>
        <dbReference type="Proteomes" id="UP000261660"/>
    </source>
</evidence>
<dbReference type="AlphaFoldDB" id="A0A3Q3GUE6"/>
<dbReference type="GO" id="GO:0005102">
    <property type="term" value="F:signaling receptor binding"/>
    <property type="evidence" value="ECO:0007669"/>
    <property type="project" value="TreeGrafter"/>
</dbReference>
<proteinExistence type="predicted"/>
<dbReference type="GO" id="GO:0051898">
    <property type="term" value="P:negative regulation of phosphatidylinositol 3-kinase/protein kinase B signal transduction"/>
    <property type="evidence" value="ECO:0007669"/>
    <property type="project" value="TreeGrafter"/>
</dbReference>
<dbReference type="InterPro" id="IPR017893">
    <property type="entry name" value="DBB_domain"/>
</dbReference>
<evidence type="ECO:0000313" key="4">
    <source>
        <dbReference type="Ensembl" id="ENSLBEP00000038017.1"/>
    </source>
</evidence>
<dbReference type="Pfam" id="PF18567">
    <property type="entry name" value="TIR_3"/>
    <property type="match status" value="1"/>
</dbReference>
<name>A0A3Q3GUE6_9LABR</name>
<sequence length="636" mass="69863">MSQTAKELLIIYETEAEQWATYLHSVFTGPISEAGICCYDIASAPAGRRLDDFSRLAEYTCKLLILSKGMLEVLSQMQRFFLARVLSPAAHVVVLLCGVESLTPLLELVPLNADECLQISSEQDAHEYLSAVTDIVKKASTANVNPLTCKPTRSEENMAQKQSTEAHSDTSRSVVVVPSRVLCGSSMEVFILLKNEAAGSDTEVEFTGENQTVRVKPVRWNEQILCINAPDFPGGNVGVTVYINGVPLSKAQLQYYTNMEEITCLLARAADPVDFMCQAFQESSVERLDQKLSSMLLEGMPTGGFQGLNSENTPERELHHAEVPTLLHFAAQYGLKRVSSLLLQCPGAERALRTANCHRQTPAEIAKHQGHTELHVLLKETLNMFNAGEDNGDSSVYEMMCAAGTPSFTDVHKEQKGEKEKEEEEIYAPLEVNDEYDSMLNSTNAVVIANRPPAPTPRPESSHVKEDRTPYITKVFQKKAPLGNADLYSLPTKQARGREDSISSTYDTFLPNQGNGLQPLTELQQRVKAGSLTVDGNLERSSDLQRGQKAVDNIQEEKKSSQLGVSTINNRVDDDSVYDKIDLVHQTQSKSLETQLSMRRGKPLLASLCSSSTLSCSGGGLILGEVLLNQIPAAMF</sequence>
<evidence type="ECO:0000256" key="2">
    <source>
        <dbReference type="SAM" id="MobiDB-lite"/>
    </source>
</evidence>
<dbReference type="GO" id="GO:1990782">
    <property type="term" value="F:protein tyrosine kinase binding"/>
    <property type="evidence" value="ECO:0007669"/>
    <property type="project" value="TreeGrafter"/>
</dbReference>
<dbReference type="InParanoid" id="A0A3Q3GUE6"/>
<organism evidence="4 5">
    <name type="scientific">Labrus bergylta</name>
    <name type="common">ballan wrasse</name>
    <dbReference type="NCBI Taxonomy" id="56723"/>
    <lineage>
        <taxon>Eukaryota</taxon>
        <taxon>Metazoa</taxon>
        <taxon>Chordata</taxon>
        <taxon>Craniata</taxon>
        <taxon>Vertebrata</taxon>
        <taxon>Euteleostomi</taxon>
        <taxon>Actinopterygii</taxon>
        <taxon>Neopterygii</taxon>
        <taxon>Teleostei</taxon>
        <taxon>Neoteleostei</taxon>
        <taxon>Acanthomorphata</taxon>
        <taxon>Eupercaria</taxon>
        <taxon>Labriformes</taxon>
        <taxon>Labridae</taxon>
        <taxon>Labrus</taxon>
    </lineage>
</organism>
<dbReference type="STRING" id="56723.ENSLBEP00000038017"/>
<feature type="region of interest" description="Disordered" evidence="2">
    <location>
        <begin position="150"/>
        <end position="171"/>
    </location>
</feature>
<dbReference type="PANTHER" id="PTHR16267">
    <property type="entry name" value="BANK1/PIK3AP1 FAMILY MEMBER"/>
    <property type="match status" value="1"/>
</dbReference>
<feature type="domain" description="DBB" evidence="3">
    <location>
        <begin position="176"/>
        <end position="308"/>
    </location>
</feature>
<reference evidence="4" key="1">
    <citation type="submission" date="2025-08" db="UniProtKB">
        <authorList>
            <consortium name="Ensembl"/>
        </authorList>
    </citation>
    <scope>IDENTIFICATION</scope>
</reference>
<dbReference type="Ensembl" id="ENSLBET00000039581.1">
    <property type="protein sequence ID" value="ENSLBEP00000038017.1"/>
    <property type="gene ID" value="ENSLBEG00000028345.1"/>
</dbReference>
<dbReference type="InterPro" id="IPR052446">
    <property type="entry name" value="B-cell_PI3K-Signaling_Adptrs"/>
</dbReference>
<dbReference type="SMART" id="SM01282">
    <property type="entry name" value="DBB"/>
    <property type="match status" value="1"/>
</dbReference>
<keyword evidence="5" id="KW-1185">Reference proteome</keyword>
<reference evidence="4" key="2">
    <citation type="submission" date="2025-09" db="UniProtKB">
        <authorList>
            <consortium name="Ensembl"/>
        </authorList>
    </citation>
    <scope>IDENTIFICATION</scope>
</reference>
<dbReference type="Gene3D" id="3.40.50.10140">
    <property type="entry name" value="Toll/interleukin-1 receptor homology (TIR) domain"/>
    <property type="match status" value="1"/>
</dbReference>
<feature type="compositionally biased region" description="Basic and acidic residues" evidence="2">
    <location>
        <begin position="152"/>
        <end position="170"/>
    </location>
</feature>
<dbReference type="PANTHER" id="PTHR16267:SF13">
    <property type="entry name" value="B-CELL SCAFFOLD PROTEIN WITH ANKYRIN REPEATS"/>
    <property type="match status" value="1"/>
</dbReference>
<protein>
    <submittedName>
        <fullName evidence="4">B cell scaffold protein with ankyrin repeats 1</fullName>
    </submittedName>
</protein>
<keyword evidence="1" id="KW-0597">Phosphoprotein</keyword>
<dbReference type="InterPro" id="IPR035897">
    <property type="entry name" value="Toll_tir_struct_dom_sf"/>
</dbReference>
<dbReference type="GO" id="GO:0042113">
    <property type="term" value="P:B cell activation"/>
    <property type="evidence" value="ECO:0007669"/>
    <property type="project" value="TreeGrafter"/>
</dbReference>
<dbReference type="Gene3D" id="1.25.40.20">
    <property type="entry name" value="Ankyrin repeat-containing domain"/>
    <property type="match status" value="1"/>
</dbReference>
<evidence type="ECO:0000256" key="1">
    <source>
        <dbReference type="ARBA" id="ARBA00022553"/>
    </source>
</evidence>
<accession>A0A3Q3GUE6</accession>
<dbReference type="GeneTree" id="ENSGT00390000008787"/>
<dbReference type="Proteomes" id="UP000261660">
    <property type="component" value="Unplaced"/>
</dbReference>
<evidence type="ECO:0000259" key="3">
    <source>
        <dbReference type="PROSITE" id="PS51376"/>
    </source>
</evidence>
<dbReference type="GO" id="GO:0050869">
    <property type="term" value="P:negative regulation of B cell activation"/>
    <property type="evidence" value="ECO:0007669"/>
    <property type="project" value="TreeGrafter"/>
</dbReference>